<evidence type="ECO:0000256" key="3">
    <source>
        <dbReference type="ARBA" id="ARBA00022643"/>
    </source>
</evidence>
<keyword evidence="3" id="KW-0288">FMN</keyword>
<sequence length="274" mass="30660">MRRFSSLINRRNLVPLPTTATAQQSRNKSAVSTTKAASVVEAITSRRSIRKFLPDPVSVQLVGRILKEASRAPSGGNLQPWQVYVLSGSTKDRLISAVASQMEAGRNGENKGPPYLIYPPELTEPFRTRRRVLGADLYHLIGIPKSDQPAKLRQLAKNYTFFGAPVGLIIVIDKQMNEPQWSDVGMFLQNVMLLARQYGLHTCAQEAWANYHKTIHRICNVPENLTVFCGMAIGYVDPDAIINQLDTERVRVKDFVTFCDVSENSEEMTLLSKL</sequence>
<dbReference type="SUPFAM" id="SSF55469">
    <property type="entry name" value="FMN-dependent nitroreductase-like"/>
    <property type="match status" value="1"/>
</dbReference>
<name>A0A6A7GF29_9CRUS</name>
<proteinExistence type="evidence at transcript level"/>
<dbReference type="InterPro" id="IPR050627">
    <property type="entry name" value="Nitroreductase/BluB"/>
</dbReference>
<dbReference type="PANTHER" id="PTHR23026">
    <property type="entry name" value="NADPH NITROREDUCTASE"/>
    <property type="match status" value="1"/>
</dbReference>
<dbReference type="CDD" id="cd02136">
    <property type="entry name" value="PnbA_NfnB-like"/>
    <property type="match status" value="1"/>
</dbReference>
<protein>
    <submittedName>
        <fullName evidence="6">NADH dehydrogenase</fullName>
    </submittedName>
</protein>
<dbReference type="PANTHER" id="PTHR23026:SF90">
    <property type="entry name" value="IODOTYROSINE DEIODINASE 1"/>
    <property type="match status" value="1"/>
</dbReference>
<organism evidence="6">
    <name type="scientific">Hirondellea gigas</name>
    <dbReference type="NCBI Taxonomy" id="1518452"/>
    <lineage>
        <taxon>Eukaryota</taxon>
        <taxon>Metazoa</taxon>
        <taxon>Ecdysozoa</taxon>
        <taxon>Arthropoda</taxon>
        <taxon>Crustacea</taxon>
        <taxon>Multicrustacea</taxon>
        <taxon>Malacostraca</taxon>
        <taxon>Eumalacostraca</taxon>
        <taxon>Peracarida</taxon>
        <taxon>Amphipoda</taxon>
        <taxon>Amphilochidea</taxon>
        <taxon>Lysianassida</taxon>
        <taxon>Lysianassidira</taxon>
        <taxon>Lysianassoidea</taxon>
        <taxon>Lysianassidae</taxon>
        <taxon>Hirondellea</taxon>
    </lineage>
</organism>
<dbReference type="GO" id="GO:0140616">
    <property type="term" value="F:iodotyrosine deiodinase activity"/>
    <property type="evidence" value="ECO:0007669"/>
    <property type="project" value="UniProtKB-ARBA"/>
</dbReference>
<dbReference type="InterPro" id="IPR029479">
    <property type="entry name" value="Nitroreductase"/>
</dbReference>
<dbReference type="Pfam" id="PF00881">
    <property type="entry name" value="Nitroreductase"/>
    <property type="match status" value="1"/>
</dbReference>
<dbReference type="AlphaFoldDB" id="A0A6A7GF29"/>
<dbReference type="InterPro" id="IPR000415">
    <property type="entry name" value="Nitroreductase-like"/>
</dbReference>
<evidence type="ECO:0000256" key="1">
    <source>
        <dbReference type="ARBA" id="ARBA00007118"/>
    </source>
</evidence>
<comment type="similarity">
    <text evidence="1">Belongs to the nitroreductase family.</text>
</comment>
<feature type="domain" description="Nitroreductase" evidence="5">
    <location>
        <begin position="43"/>
        <end position="235"/>
    </location>
</feature>
<evidence type="ECO:0000256" key="4">
    <source>
        <dbReference type="ARBA" id="ARBA00023002"/>
    </source>
</evidence>
<evidence type="ECO:0000259" key="5">
    <source>
        <dbReference type="Pfam" id="PF00881"/>
    </source>
</evidence>
<keyword evidence="4" id="KW-0560">Oxidoreductase</keyword>
<dbReference type="Gene3D" id="3.40.109.10">
    <property type="entry name" value="NADH Oxidase"/>
    <property type="match status" value="1"/>
</dbReference>
<accession>A0A6A7GF29</accession>
<reference evidence="6" key="1">
    <citation type="submission" date="2017-11" db="EMBL/GenBank/DDBJ databases">
        <title>The sensing device of the deep-sea amphipod.</title>
        <authorList>
            <person name="Kobayashi H."/>
            <person name="Nagahama T."/>
            <person name="Arai W."/>
            <person name="Sasagawa Y."/>
            <person name="Umeda M."/>
            <person name="Hayashi T."/>
            <person name="Nikaido I."/>
            <person name="Watanabe H."/>
            <person name="Oguri K."/>
            <person name="Kitazato H."/>
            <person name="Fujioka K."/>
            <person name="Kido Y."/>
            <person name="Takami H."/>
        </authorList>
    </citation>
    <scope>NUCLEOTIDE SEQUENCE</scope>
    <source>
        <tissue evidence="6">Whole body</tissue>
    </source>
</reference>
<dbReference type="EMBL" id="IACT01008883">
    <property type="protein sequence ID" value="LAC27995.1"/>
    <property type="molecule type" value="mRNA"/>
</dbReference>
<evidence type="ECO:0000313" key="6">
    <source>
        <dbReference type="EMBL" id="LAC27995.1"/>
    </source>
</evidence>
<evidence type="ECO:0000256" key="2">
    <source>
        <dbReference type="ARBA" id="ARBA00022630"/>
    </source>
</evidence>
<keyword evidence="2" id="KW-0285">Flavoprotein</keyword>